<name>A0A7D9HJX0_PARCT</name>
<dbReference type="Pfam" id="PF15667">
    <property type="entry name" value="CMIP6"/>
    <property type="match status" value="1"/>
</dbReference>
<reference evidence="1" key="1">
    <citation type="submission" date="2020-04" db="EMBL/GenBank/DDBJ databases">
        <authorList>
            <person name="Alioto T."/>
            <person name="Alioto T."/>
            <person name="Gomez Garrido J."/>
        </authorList>
    </citation>
    <scope>NUCLEOTIDE SEQUENCE</scope>
    <source>
        <strain evidence="1">A484AB</strain>
    </source>
</reference>
<dbReference type="AlphaFoldDB" id="A0A7D9HJX0"/>
<dbReference type="PANTHER" id="PTHR35087">
    <property type="entry name" value="SIMILAR TO HYPOTHETICAL PROTEIN FLJ40298"/>
    <property type="match status" value="1"/>
</dbReference>
<evidence type="ECO:0000313" key="1">
    <source>
        <dbReference type="EMBL" id="CAB3986365.1"/>
    </source>
</evidence>
<dbReference type="OrthoDB" id="9971371at2759"/>
<proteinExistence type="predicted"/>
<dbReference type="PANTHER" id="PTHR35087:SF1">
    <property type="entry name" value="RIKEN CDNA 4930505A04 GENE"/>
    <property type="match status" value="1"/>
</dbReference>
<organism evidence="1 2">
    <name type="scientific">Paramuricea clavata</name>
    <name type="common">Red gorgonian</name>
    <name type="synonym">Violescent sea-whip</name>
    <dbReference type="NCBI Taxonomy" id="317549"/>
    <lineage>
        <taxon>Eukaryota</taxon>
        <taxon>Metazoa</taxon>
        <taxon>Cnidaria</taxon>
        <taxon>Anthozoa</taxon>
        <taxon>Octocorallia</taxon>
        <taxon>Malacalcyonacea</taxon>
        <taxon>Plexauridae</taxon>
        <taxon>Paramuricea</taxon>
    </lineage>
</organism>
<dbReference type="InterPro" id="IPR031365">
    <property type="entry name" value="CMIP6"/>
</dbReference>
<comment type="caution">
    <text evidence="1">The sequence shown here is derived from an EMBL/GenBank/DDBJ whole genome shotgun (WGS) entry which is preliminary data.</text>
</comment>
<dbReference type="EMBL" id="CACRXK020001005">
    <property type="protein sequence ID" value="CAB3986365.1"/>
    <property type="molecule type" value="Genomic_DNA"/>
</dbReference>
<keyword evidence="2" id="KW-1185">Reference proteome</keyword>
<evidence type="ECO:0000313" key="2">
    <source>
        <dbReference type="Proteomes" id="UP001152795"/>
    </source>
</evidence>
<accession>A0A7D9HJX0</accession>
<protein>
    <submittedName>
        <fullName evidence="1">Uncharacterized protein</fullName>
    </submittedName>
</protein>
<sequence>MSIYLPPIARKKKVERVFSDSKTKLFSTDSKNAITSTRSIYQQDFLKYATPPAELRVTSPGRRNKPQPTSVTFNWKNSRSLCEPVCCVATEVVKNKQANWWPDKIPKDEKPQPCYSLDSTSRSDYKPINIAEYVKNCRVETQHLVKTRKAQATGRERISYKHKYNSRLPNNQPERGKLHGSFINGECFT</sequence>
<gene>
    <name evidence="1" type="ORF">PACLA_8A010245</name>
</gene>
<dbReference type="Proteomes" id="UP001152795">
    <property type="component" value="Unassembled WGS sequence"/>
</dbReference>